<feature type="domain" description="FecR protein" evidence="1">
    <location>
        <begin position="123"/>
        <end position="213"/>
    </location>
</feature>
<dbReference type="InterPro" id="IPR032508">
    <property type="entry name" value="FecR_C"/>
</dbReference>
<evidence type="ECO:0000259" key="2">
    <source>
        <dbReference type="Pfam" id="PF16344"/>
    </source>
</evidence>
<dbReference type="InterPro" id="IPR006860">
    <property type="entry name" value="FecR"/>
</dbReference>
<dbReference type="Proteomes" id="UP000036520">
    <property type="component" value="Chromosome"/>
</dbReference>
<sequence length="331" mass="37238">MERDIIIKFLNRAANAEEKRQVLEWLEQPGAKKAFDELLKSEWEISLTREKDETDYKKLLHQIHIRTLGTKEKKQANTIFPWSKIFRIAASFALLVGCIFFIKNGLDYGKETNGLAENRIQRSTGVGEKLTLKLPDGSTIVLNGNSSISFSSTFGRVNRHVQLDGEAYFQIAKDSLKPFQVLTEGMLTTALGTAFNAFARDGLYSVALTEGRVAIEATDKTVELSPGQIVILDKRENLPAFNISTFNYIEIMGWKEGILDFDRVPLGSILDDLANWYDVKIKIEDGIDVNRRVIGTFRNKNLSDVLTGLGFSMGFEFTIDKNQVGIKKNSL</sequence>
<dbReference type="EMBL" id="CP012040">
    <property type="protein sequence ID" value="AKP54196.1"/>
    <property type="molecule type" value="Genomic_DNA"/>
</dbReference>
<dbReference type="PANTHER" id="PTHR30273">
    <property type="entry name" value="PERIPLASMIC SIGNAL SENSOR AND SIGMA FACTOR ACTIVATOR FECR-RELATED"/>
    <property type="match status" value="1"/>
</dbReference>
<dbReference type="AlphaFoldDB" id="A0A0H4PI33"/>
<dbReference type="Pfam" id="PF04773">
    <property type="entry name" value="FecR"/>
    <property type="match status" value="1"/>
</dbReference>
<evidence type="ECO:0000313" key="3">
    <source>
        <dbReference type="EMBL" id="AKP54196.1"/>
    </source>
</evidence>
<protein>
    <submittedName>
        <fullName evidence="3">Putative anti-sigma factor</fullName>
    </submittedName>
</protein>
<gene>
    <name evidence="3" type="ORF">CA2015_4874</name>
</gene>
<dbReference type="Pfam" id="PF16344">
    <property type="entry name" value="FecR_C"/>
    <property type="match status" value="1"/>
</dbReference>
<feature type="domain" description="Protein FecR C-terminal" evidence="2">
    <location>
        <begin position="259"/>
        <end position="324"/>
    </location>
</feature>
<dbReference type="RefSeq" id="WP_048644207.1">
    <property type="nucleotide sequence ID" value="NZ_CP012040.1"/>
</dbReference>
<dbReference type="PIRSF" id="PIRSF018266">
    <property type="entry name" value="FecR"/>
    <property type="match status" value="1"/>
</dbReference>
<dbReference type="InterPro" id="IPR012373">
    <property type="entry name" value="Ferrdict_sens_TM"/>
</dbReference>
<name>A0A0H4PI33_9BACT</name>
<dbReference type="GO" id="GO:0016989">
    <property type="term" value="F:sigma factor antagonist activity"/>
    <property type="evidence" value="ECO:0007669"/>
    <property type="project" value="TreeGrafter"/>
</dbReference>
<accession>A0A0H4PI33</accession>
<dbReference type="KEGG" id="camu:CA2015_4874"/>
<evidence type="ECO:0000313" key="4">
    <source>
        <dbReference type="Proteomes" id="UP000036520"/>
    </source>
</evidence>
<dbReference type="Gene3D" id="3.55.50.30">
    <property type="match status" value="1"/>
</dbReference>
<keyword evidence="4" id="KW-1185">Reference proteome</keyword>
<dbReference type="Gene3D" id="2.60.120.1440">
    <property type="match status" value="1"/>
</dbReference>
<evidence type="ECO:0000259" key="1">
    <source>
        <dbReference type="Pfam" id="PF04773"/>
    </source>
</evidence>
<reference evidence="3 4" key="1">
    <citation type="submission" date="2015-07" db="EMBL/GenBank/DDBJ databases">
        <authorList>
            <person name="Kim K.M."/>
        </authorList>
    </citation>
    <scope>NUCLEOTIDE SEQUENCE [LARGE SCALE GENOMIC DNA]</scope>
    <source>
        <strain evidence="3 4">KCTC 12363</strain>
    </source>
</reference>
<organism evidence="3 4">
    <name type="scientific">Cyclobacterium amurskyense</name>
    <dbReference type="NCBI Taxonomy" id="320787"/>
    <lineage>
        <taxon>Bacteria</taxon>
        <taxon>Pseudomonadati</taxon>
        <taxon>Bacteroidota</taxon>
        <taxon>Cytophagia</taxon>
        <taxon>Cytophagales</taxon>
        <taxon>Cyclobacteriaceae</taxon>
        <taxon>Cyclobacterium</taxon>
    </lineage>
</organism>
<dbReference type="STRING" id="320787.CA2015_4874"/>
<proteinExistence type="predicted"/>
<dbReference type="OrthoDB" id="1099916at2"/>
<dbReference type="PANTHER" id="PTHR30273:SF2">
    <property type="entry name" value="PROTEIN FECR"/>
    <property type="match status" value="1"/>
</dbReference>